<evidence type="ECO:0000256" key="1">
    <source>
        <dbReference type="ARBA" id="ARBA00022676"/>
    </source>
</evidence>
<evidence type="ECO:0000256" key="2">
    <source>
        <dbReference type="ARBA" id="ARBA00022679"/>
    </source>
</evidence>
<keyword evidence="2 4" id="KW-0808">Transferase</keyword>
<sequence length="469" mass="49815">MTRNGTLMKSSSVPHAEMTYSHAVGGVSDSSVSDSVARYGADSSAGSLAGLQVCVVACHFRPESSGSAPYNSLLVDTLADAGAAVKVVTGVPHYPEWRVVDPQYQTGLRWRESPARPTGSGSVDIVRLRHAVPHNPGLLGRMRLELSFAALSAPAVLATRADIVIAVTPLLGAALAGMVGRRRRPFGAIVHDQVGKAAVQSGSTGGRVANHIAAAEYSVLRRADRIGVVTEGFRPALVAGGVDDRRIVEVPLFSHVTPTNLAPAAARRALGWRDTGRLTVVHTGNMGMKQGLDHALEAARVAAVRYPGEFEFVFVGDGNTRQALEHQARGLDGVRFVDPVSEAIYPLTLAAADVLLVHERPGVREMSLPSKLTSYAIASRPILAVVAENGITGSLLSSRDAALLVPNGDPEALVSGLCEIRSDDALRVRLTDNARRLGEAEFSERLGRQHFVTFAKALTDFSERRKGQE</sequence>
<dbReference type="Pfam" id="PF13579">
    <property type="entry name" value="Glyco_trans_4_4"/>
    <property type="match status" value="1"/>
</dbReference>
<dbReference type="CDD" id="cd03794">
    <property type="entry name" value="GT4_WbuB-like"/>
    <property type="match status" value="1"/>
</dbReference>
<accession>A0A4R5X280</accession>
<dbReference type="InterPro" id="IPR028098">
    <property type="entry name" value="Glyco_trans_4-like_N"/>
</dbReference>
<dbReference type="SUPFAM" id="SSF53756">
    <property type="entry name" value="UDP-Glycosyltransferase/glycogen phosphorylase"/>
    <property type="match status" value="1"/>
</dbReference>
<comment type="caution">
    <text evidence="4">The sequence shown here is derived from an EMBL/GenBank/DDBJ whole genome shotgun (WGS) entry which is preliminary data.</text>
</comment>
<dbReference type="Proteomes" id="UP000294952">
    <property type="component" value="Unassembled WGS sequence"/>
</dbReference>
<evidence type="ECO:0000313" key="4">
    <source>
        <dbReference type="EMBL" id="TDL05026.1"/>
    </source>
</evidence>
<reference evidence="4 5" key="1">
    <citation type="submission" date="2019-01" db="EMBL/GenBank/DDBJ databases">
        <title>High-quality-draft genome sequences of five non-tuberculosis mycobacteriaceae isolated from a nosocomial environment.</title>
        <authorList>
            <person name="Tiago I."/>
            <person name="Alarico S."/>
            <person name="Pereira S.G."/>
            <person name="Coelho C."/>
            <person name="Maranha A."/>
            <person name="Empadinhas N."/>
        </authorList>
    </citation>
    <scope>NUCLEOTIDE SEQUENCE [LARGE SCALE GENOMIC DNA]</scope>
    <source>
        <strain evidence="4 5">22DIII</strain>
    </source>
</reference>
<organism evidence="4 5">
    <name type="scientific">Mycolicibacterium obuense</name>
    <dbReference type="NCBI Taxonomy" id="1807"/>
    <lineage>
        <taxon>Bacteria</taxon>
        <taxon>Bacillati</taxon>
        <taxon>Actinomycetota</taxon>
        <taxon>Actinomycetes</taxon>
        <taxon>Mycobacteriales</taxon>
        <taxon>Mycobacteriaceae</taxon>
        <taxon>Mycolicibacterium</taxon>
    </lineage>
</organism>
<dbReference type="PANTHER" id="PTHR12526">
    <property type="entry name" value="GLYCOSYLTRANSFERASE"/>
    <property type="match status" value="1"/>
</dbReference>
<keyword evidence="1" id="KW-0328">Glycosyltransferase</keyword>
<evidence type="ECO:0000313" key="5">
    <source>
        <dbReference type="Proteomes" id="UP000294952"/>
    </source>
</evidence>
<dbReference type="Gene3D" id="3.40.50.2000">
    <property type="entry name" value="Glycogen Phosphorylase B"/>
    <property type="match status" value="2"/>
</dbReference>
<dbReference type="Pfam" id="PF13692">
    <property type="entry name" value="Glyco_trans_1_4"/>
    <property type="match status" value="1"/>
</dbReference>
<protein>
    <submittedName>
        <fullName evidence="4">Glycosyltransferase WbuB</fullName>
    </submittedName>
</protein>
<proteinExistence type="predicted"/>
<gene>
    <name evidence="4" type="ORF">EUA04_20955</name>
</gene>
<dbReference type="GO" id="GO:0016757">
    <property type="term" value="F:glycosyltransferase activity"/>
    <property type="evidence" value="ECO:0007669"/>
    <property type="project" value="UniProtKB-KW"/>
</dbReference>
<evidence type="ECO:0000259" key="3">
    <source>
        <dbReference type="Pfam" id="PF13579"/>
    </source>
</evidence>
<dbReference type="RefSeq" id="WP_133414488.1">
    <property type="nucleotide sequence ID" value="NZ_SDLP01000007.1"/>
</dbReference>
<name>A0A4R5X280_9MYCO</name>
<dbReference type="AlphaFoldDB" id="A0A4R5X280"/>
<feature type="domain" description="Glycosyltransferase subfamily 4-like N-terminal" evidence="3">
    <location>
        <begin position="66"/>
        <end position="251"/>
    </location>
</feature>
<dbReference type="EMBL" id="SDLP01000007">
    <property type="protein sequence ID" value="TDL05026.1"/>
    <property type="molecule type" value="Genomic_DNA"/>
</dbReference>